<evidence type="ECO:0000259" key="10">
    <source>
        <dbReference type="Pfam" id="PF23559"/>
    </source>
</evidence>
<keyword evidence="6" id="KW-0067">ATP-binding</keyword>
<name>A0ABR0XNS6_REHGL</name>
<evidence type="ECO:0000313" key="12">
    <source>
        <dbReference type="EMBL" id="KAK6160836.1"/>
    </source>
</evidence>
<feature type="domain" description="Disease resistance N-terminal" evidence="9">
    <location>
        <begin position="7"/>
        <end position="93"/>
    </location>
</feature>
<evidence type="ECO:0000256" key="4">
    <source>
        <dbReference type="ARBA" id="ARBA00022741"/>
    </source>
</evidence>
<dbReference type="Gene3D" id="1.10.10.10">
    <property type="entry name" value="Winged helix-like DNA-binding domain superfamily/Winged helix DNA-binding domain"/>
    <property type="match status" value="1"/>
</dbReference>
<dbReference type="PANTHER" id="PTHR23155:SF955">
    <property type="entry name" value="AAA+ ATPASE DOMAIN-CONTAINING PROTEIN"/>
    <property type="match status" value="1"/>
</dbReference>
<dbReference type="InterPro" id="IPR032675">
    <property type="entry name" value="LRR_dom_sf"/>
</dbReference>
<organism evidence="12 13">
    <name type="scientific">Rehmannia glutinosa</name>
    <name type="common">Chinese foxglove</name>
    <dbReference type="NCBI Taxonomy" id="99300"/>
    <lineage>
        <taxon>Eukaryota</taxon>
        <taxon>Viridiplantae</taxon>
        <taxon>Streptophyta</taxon>
        <taxon>Embryophyta</taxon>
        <taxon>Tracheophyta</taxon>
        <taxon>Spermatophyta</taxon>
        <taxon>Magnoliopsida</taxon>
        <taxon>eudicotyledons</taxon>
        <taxon>Gunneridae</taxon>
        <taxon>Pentapetalae</taxon>
        <taxon>asterids</taxon>
        <taxon>lamiids</taxon>
        <taxon>Lamiales</taxon>
        <taxon>Orobanchaceae</taxon>
        <taxon>Rehmannieae</taxon>
        <taxon>Rehmannia</taxon>
    </lineage>
</organism>
<reference evidence="12 13" key="1">
    <citation type="journal article" date="2021" name="Comput. Struct. Biotechnol. J.">
        <title>De novo genome assembly of the potent medicinal plant Rehmannia glutinosa using nanopore technology.</title>
        <authorList>
            <person name="Ma L."/>
            <person name="Dong C."/>
            <person name="Song C."/>
            <person name="Wang X."/>
            <person name="Zheng X."/>
            <person name="Niu Y."/>
            <person name="Chen S."/>
            <person name="Feng W."/>
        </authorList>
    </citation>
    <scope>NUCLEOTIDE SEQUENCE [LARGE SCALE GENOMIC DNA]</scope>
    <source>
        <strain evidence="12">DH-2019</strain>
    </source>
</reference>
<dbReference type="InterPro" id="IPR036388">
    <property type="entry name" value="WH-like_DNA-bd_sf"/>
</dbReference>
<dbReference type="Pfam" id="PF00931">
    <property type="entry name" value="NB-ARC"/>
    <property type="match status" value="1"/>
</dbReference>
<dbReference type="Gene3D" id="1.10.8.430">
    <property type="entry name" value="Helical domain of apoptotic protease-activating factors"/>
    <property type="match status" value="1"/>
</dbReference>
<evidence type="ECO:0000256" key="3">
    <source>
        <dbReference type="ARBA" id="ARBA00022737"/>
    </source>
</evidence>
<dbReference type="PANTHER" id="PTHR23155">
    <property type="entry name" value="DISEASE RESISTANCE PROTEIN RP"/>
    <property type="match status" value="1"/>
</dbReference>
<accession>A0ABR0XNS6</accession>
<keyword evidence="4" id="KW-0547">Nucleotide-binding</keyword>
<sequence>MEVDAVASVILEKVRDLLSEESFTNNKVIGIQLEEMQQALKKMKGFFIDAADKEDNSQGVKNWTDDYMRHLYSVEDSIESFALRITRQRKRLGFLMNHALFLKKFKAYKMLKRIQREIKVLNDQTPAGLEDASLRSIHSQKTDPACSLGRSIDEYGNGENDEADDADDKQVEEGEEVKRSLISSVQLKNEDLINERHSISSSTVLITEGNSQSLPRSKSFKLRSLTDNSLYRERTQNSKLMYSYSYDEEALSIVGYEREVPKLQSRLAEEDNWIGRIIPVVGELGSGKTMLARAVYGNRIIKNRFKAACAWVTIFKETTTKDILLNLLKQGENSKEQDGKIDEELLKDRLRQELKGKRYLIVLDGVQSSDQWESLKNAFPDEQNGSKIILTTCNEQVALLAGPKSKPHSLSKLDNEESWSLFLKKVGLREDIPDSFNIKERIIQFCQGLPLNIVLLGSLLSTKKDRGINGWSVILDRQEPPRTSDILMLSYNDLDAHLKLCLLYMMMFPKELDIPVRRLQRLWLAEGFVKRPENRDMFQEDVAQDYFDNLVKRSLILVSKLRSDGSPRKCRLLGALHDILLTKARDISLFHVHRGSVCHEDGPFGKRRLVEYADGKNCSLESSEYQFLRSYISFNSQKKDTPAKYVDNLVSSMIGKGYGLLRVIDLEGVYKPSLPENLGHLFHLRYLGLRWTFLDKIPKSVGELVYLETLDLKHTNINKIPPSIWKLKHLRHLNLNEIHLDKDMHLHMCGSLPKLLTLWGLSVNHESPIKNGLSKLTHLRELGISFCLSKFDDDEDVKIEGNNSSSTSSTQFSEDLVDWISNLTTLQSLRLRSKDDSGRPADLFLKPFSRLDKLSHMNLLGKLQKLPDIDHFPPNIKVLTLSVSKLEHDPMPILGQIRSLTVLRLLANSYLGEKIVCPRGSFEALEVLKLWMLKELKEWEMEEGAMNKLKELNIRCCSKLEKIPSRLFQRRTFKDLILTNMPEKFKENAERNNLNKVSIAVKDYNFTPLAWEQAYDDTPNGMALINDKTLTELSYCKRTIRDGKMTRPTPYAGHIGSG</sequence>
<dbReference type="InterPro" id="IPR038005">
    <property type="entry name" value="RX-like_CC"/>
</dbReference>
<protein>
    <recommendedName>
        <fullName evidence="14">Disease resistance protein</fullName>
    </recommendedName>
</protein>
<keyword evidence="5" id="KW-0611">Plant defense</keyword>
<comment type="similarity">
    <text evidence="1">Belongs to the disease resistance NB-LRR family.</text>
</comment>
<dbReference type="EMBL" id="JABTTQ020000003">
    <property type="protein sequence ID" value="KAK6160836.1"/>
    <property type="molecule type" value="Genomic_DNA"/>
</dbReference>
<evidence type="ECO:0000256" key="5">
    <source>
        <dbReference type="ARBA" id="ARBA00022821"/>
    </source>
</evidence>
<evidence type="ECO:0000259" key="8">
    <source>
        <dbReference type="Pfam" id="PF00931"/>
    </source>
</evidence>
<dbReference type="Pfam" id="PF23598">
    <property type="entry name" value="LRR_14"/>
    <property type="match status" value="1"/>
</dbReference>
<dbReference type="Proteomes" id="UP001318860">
    <property type="component" value="Unassembled WGS sequence"/>
</dbReference>
<proteinExistence type="inferred from homology"/>
<dbReference type="InterPro" id="IPR041118">
    <property type="entry name" value="Rx_N"/>
</dbReference>
<dbReference type="InterPro" id="IPR044974">
    <property type="entry name" value="Disease_R_plants"/>
</dbReference>
<dbReference type="Pfam" id="PF23559">
    <property type="entry name" value="WHD_DRP"/>
    <property type="match status" value="1"/>
</dbReference>
<dbReference type="Gene3D" id="3.80.10.10">
    <property type="entry name" value="Ribonuclease Inhibitor"/>
    <property type="match status" value="2"/>
</dbReference>
<feature type="domain" description="NB-ARC" evidence="8">
    <location>
        <begin position="257"/>
        <end position="428"/>
    </location>
</feature>
<dbReference type="InterPro" id="IPR002182">
    <property type="entry name" value="NB-ARC"/>
</dbReference>
<dbReference type="CDD" id="cd14798">
    <property type="entry name" value="RX-CC_like"/>
    <property type="match status" value="1"/>
</dbReference>
<feature type="domain" description="Disease resistance R13L4/SHOC-2-like LRR" evidence="11">
    <location>
        <begin position="657"/>
        <end position="961"/>
    </location>
</feature>
<evidence type="ECO:0000256" key="2">
    <source>
        <dbReference type="ARBA" id="ARBA00022614"/>
    </source>
</evidence>
<keyword evidence="13" id="KW-1185">Reference proteome</keyword>
<evidence type="ECO:0000259" key="11">
    <source>
        <dbReference type="Pfam" id="PF23598"/>
    </source>
</evidence>
<evidence type="ECO:0000259" key="9">
    <source>
        <dbReference type="Pfam" id="PF18052"/>
    </source>
</evidence>
<evidence type="ECO:0000313" key="13">
    <source>
        <dbReference type="Proteomes" id="UP001318860"/>
    </source>
</evidence>
<comment type="caution">
    <text evidence="12">The sequence shown here is derived from an EMBL/GenBank/DDBJ whole genome shotgun (WGS) entry which is preliminary data.</text>
</comment>
<feature type="domain" description="Disease resistance protein winged helix" evidence="10">
    <location>
        <begin position="507"/>
        <end position="579"/>
    </location>
</feature>
<dbReference type="InterPro" id="IPR042197">
    <property type="entry name" value="Apaf_helical"/>
</dbReference>
<dbReference type="Pfam" id="PF18052">
    <property type="entry name" value="Rx_N"/>
    <property type="match status" value="1"/>
</dbReference>
<dbReference type="Gene3D" id="1.20.5.4130">
    <property type="match status" value="1"/>
</dbReference>
<evidence type="ECO:0000256" key="1">
    <source>
        <dbReference type="ARBA" id="ARBA00008894"/>
    </source>
</evidence>
<dbReference type="InterPro" id="IPR055414">
    <property type="entry name" value="LRR_R13L4/SHOC2-like"/>
</dbReference>
<dbReference type="InterPro" id="IPR027417">
    <property type="entry name" value="P-loop_NTPase"/>
</dbReference>
<keyword evidence="3" id="KW-0677">Repeat</keyword>
<dbReference type="PRINTS" id="PR00364">
    <property type="entry name" value="DISEASERSIST"/>
</dbReference>
<dbReference type="Gene3D" id="3.40.50.300">
    <property type="entry name" value="P-loop containing nucleotide triphosphate hydrolases"/>
    <property type="match status" value="1"/>
</dbReference>
<keyword evidence="2" id="KW-0433">Leucine-rich repeat</keyword>
<evidence type="ECO:0000256" key="6">
    <source>
        <dbReference type="ARBA" id="ARBA00022840"/>
    </source>
</evidence>
<feature type="region of interest" description="Disordered" evidence="7">
    <location>
        <begin position="132"/>
        <end position="174"/>
    </location>
</feature>
<dbReference type="SUPFAM" id="SSF52540">
    <property type="entry name" value="P-loop containing nucleoside triphosphate hydrolases"/>
    <property type="match status" value="1"/>
</dbReference>
<gene>
    <name evidence="12" type="ORF">DH2020_004217</name>
</gene>
<evidence type="ECO:0000256" key="7">
    <source>
        <dbReference type="SAM" id="MobiDB-lite"/>
    </source>
</evidence>
<evidence type="ECO:0008006" key="14">
    <source>
        <dbReference type="Google" id="ProtNLM"/>
    </source>
</evidence>
<dbReference type="InterPro" id="IPR058922">
    <property type="entry name" value="WHD_DRP"/>
</dbReference>
<dbReference type="SUPFAM" id="SSF52058">
    <property type="entry name" value="L domain-like"/>
    <property type="match status" value="1"/>
</dbReference>